<evidence type="ECO:0000313" key="3">
    <source>
        <dbReference type="Proteomes" id="UP000233469"/>
    </source>
</evidence>
<evidence type="ECO:0000256" key="1">
    <source>
        <dbReference type="SAM" id="Phobius"/>
    </source>
</evidence>
<dbReference type="AlphaFoldDB" id="A0A2N1P4K4"/>
<dbReference type="EMBL" id="LLXL01000001">
    <property type="protein sequence ID" value="PKK81043.1"/>
    <property type="molecule type" value="Genomic_DNA"/>
</dbReference>
<feature type="non-terminal residue" evidence="2">
    <location>
        <position position="60"/>
    </location>
</feature>
<protein>
    <submittedName>
        <fullName evidence="2">Uncharacterized protein</fullName>
    </submittedName>
</protein>
<accession>A0A2N1P4K4</accession>
<comment type="caution">
    <text evidence="2">The sequence shown here is derived from an EMBL/GenBank/DDBJ whole genome shotgun (WGS) entry which is preliminary data.</text>
</comment>
<dbReference type="Proteomes" id="UP000233469">
    <property type="component" value="Unassembled WGS sequence"/>
</dbReference>
<reference evidence="2 3" key="1">
    <citation type="submission" date="2016-04" db="EMBL/GenBank/DDBJ databases">
        <title>Genome analyses suggest a sexual origin of heterokaryosis in a supposedly ancient asexual fungus.</title>
        <authorList>
            <person name="Ropars J."/>
            <person name="Sedzielewska K."/>
            <person name="Noel J."/>
            <person name="Charron P."/>
            <person name="Farinelli L."/>
            <person name="Marton T."/>
            <person name="Kruger M."/>
            <person name="Pelin A."/>
            <person name="Brachmann A."/>
            <person name="Corradi N."/>
        </authorList>
    </citation>
    <scope>NUCLEOTIDE SEQUENCE [LARGE SCALE GENOMIC DNA]</scope>
    <source>
        <strain evidence="2 3">C2</strain>
    </source>
</reference>
<dbReference type="VEuPathDB" id="FungiDB:RhiirA1_490146"/>
<keyword evidence="1" id="KW-1133">Transmembrane helix</keyword>
<proteinExistence type="predicted"/>
<evidence type="ECO:0000313" key="2">
    <source>
        <dbReference type="EMBL" id="PKK81043.1"/>
    </source>
</evidence>
<feature type="transmembrane region" description="Helical" evidence="1">
    <location>
        <begin position="41"/>
        <end position="59"/>
    </location>
</feature>
<name>A0A2N1P4K4_9GLOM</name>
<reference evidence="2 3" key="2">
    <citation type="submission" date="2017-10" db="EMBL/GenBank/DDBJ databases">
        <title>Extensive intraspecific genome diversity in a model arbuscular mycorrhizal fungus.</title>
        <authorList>
            <person name="Chen E.C.H."/>
            <person name="Morin E."/>
            <person name="Baudet D."/>
            <person name="Noel J."/>
            <person name="Ndikumana S."/>
            <person name="Charron P."/>
            <person name="St-Onge C."/>
            <person name="Giorgi J."/>
            <person name="Grigoriev I.V."/>
            <person name="Roux C."/>
            <person name="Martin F.M."/>
            <person name="Corradi N."/>
        </authorList>
    </citation>
    <scope>NUCLEOTIDE SEQUENCE [LARGE SCALE GENOMIC DNA]</scope>
    <source>
        <strain evidence="2 3">C2</strain>
    </source>
</reference>
<sequence length="60" mass="6639">MDISKVIKNSLIVALFFTVLSAAAFKPGCRMLSSYLGKNNFLCVFEIIFLVVAGQLFHLV</sequence>
<keyword evidence="1" id="KW-0812">Transmembrane</keyword>
<gene>
    <name evidence="2" type="ORF">RhiirC2_723003</name>
</gene>
<keyword evidence="1" id="KW-0472">Membrane</keyword>
<organism evidence="2 3">
    <name type="scientific">Rhizophagus irregularis</name>
    <dbReference type="NCBI Taxonomy" id="588596"/>
    <lineage>
        <taxon>Eukaryota</taxon>
        <taxon>Fungi</taxon>
        <taxon>Fungi incertae sedis</taxon>
        <taxon>Mucoromycota</taxon>
        <taxon>Glomeromycotina</taxon>
        <taxon>Glomeromycetes</taxon>
        <taxon>Glomerales</taxon>
        <taxon>Glomeraceae</taxon>
        <taxon>Rhizophagus</taxon>
    </lineage>
</organism>